<dbReference type="Gene3D" id="3.40.30.10">
    <property type="entry name" value="Glutaredoxin"/>
    <property type="match status" value="2"/>
</dbReference>
<dbReference type="Proteomes" id="UP000018050">
    <property type="component" value="Unassembled WGS sequence"/>
</dbReference>
<sequence length="453" mass="50285">MSSSSSRSVLKLQLGLQQAAALHMAVQQGLKSPAAAAFVCWRSSSNSSSRSSRNGSSWCSSRSSRNFSSWYSSSISNSSNCCRVRELQQQRQLLSWRSSSSSSNSRSSSRCFSSRPKHSKGEPQMQQQQDQQQQQQQQQGQTQQQQEHEQPQQRSKQQHQDEQQQQQQPQQQHQEQQQQQQQRDDSAAAPIAHMPMTAAAKAAAAAAAAAARPDLNALRFPSVEAAAARAAHRHEVEAAAAAAAAAAAVAAQTPPKASLPPSSPRLVTWRVSLLCSAACAAMTALVLFQMERKKRQKAAITETLSIGRPLVGGSWVLVNSAAQLCSNKDFKDKYLLLYFGFSFCPDICPKELQKIAEVIEQIDKEFGEVVQPGQIKNITRKFRVYFNETARTGDEEYLVDHSIIHYFMGLDGSLKDFFGQNMTAREIAQKISKHIKEDRIKKEQRRSKPNPKP</sequence>
<dbReference type="PANTHER" id="PTHR12151">
    <property type="entry name" value="ELECTRON TRANSPORT PROTIN SCO1/SENC FAMILY MEMBER"/>
    <property type="match status" value="1"/>
</dbReference>
<feature type="binding site" evidence="2">
    <location>
        <position position="348"/>
    </location>
    <ligand>
        <name>Cu cation</name>
        <dbReference type="ChEBI" id="CHEBI:23378"/>
    </ligand>
</feature>
<name>U6GQJ8_EIMAC</name>
<reference evidence="6" key="1">
    <citation type="submission" date="2013-10" db="EMBL/GenBank/DDBJ databases">
        <title>Genomic analysis of the causative agents of coccidiosis in chickens.</title>
        <authorList>
            <person name="Reid A.J."/>
            <person name="Blake D."/>
            <person name="Billington K."/>
            <person name="Browne H."/>
            <person name="Dunn M."/>
            <person name="Hung S."/>
            <person name="Kawahara F."/>
            <person name="Miranda-Saavedra D."/>
            <person name="Mourier T."/>
            <person name="Nagra H."/>
            <person name="Otto T.D."/>
            <person name="Rawlings N."/>
            <person name="Sanchez A."/>
            <person name="Sanders M."/>
            <person name="Subramaniam C."/>
            <person name="Tay Y."/>
            <person name="Dear P."/>
            <person name="Doerig C."/>
            <person name="Gruber A."/>
            <person name="Parkinson J."/>
            <person name="Shirley M."/>
            <person name="Wan K.L."/>
            <person name="Berriman M."/>
            <person name="Tomley F."/>
            <person name="Pain A."/>
        </authorList>
    </citation>
    <scope>NUCLEOTIDE SEQUENCE [LARGE SCALE GENOMIC DNA]</scope>
    <source>
        <strain evidence="6">Houghton</strain>
    </source>
</reference>
<evidence type="ECO:0000256" key="4">
    <source>
        <dbReference type="SAM" id="MobiDB-lite"/>
    </source>
</evidence>
<dbReference type="CDD" id="cd02968">
    <property type="entry name" value="SCO"/>
    <property type="match status" value="1"/>
</dbReference>
<feature type="binding site" evidence="2">
    <location>
        <position position="401"/>
    </location>
    <ligand>
        <name>Cu cation</name>
        <dbReference type="ChEBI" id="CHEBI:23378"/>
    </ligand>
</feature>
<feature type="region of interest" description="Disordered" evidence="4">
    <location>
        <begin position="95"/>
        <end position="187"/>
    </location>
</feature>
<keyword evidence="5" id="KW-0472">Membrane</keyword>
<feature type="disulfide bond" description="Redox-active" evidence="3">
    <location>
        <begin position="344"/>
        <end position="348"/>
    </location>
</feature>
<evidence type="ECO:0000256" key="2">
    <source>
        <dbReference type="PIRSR" id="PIRSR603782-1"/>
    </source>
</evidence>
<dbReference type="GO" id="GO:0033617">
    <property type="term" value="P:mitochondrial respiratory chain complex IV assembly"/>
    <property type="evidence" value="ECO:0007669"/>
    <property type="project" value="TreeGrafter"/>
</dbReference>
<keyword evidence="7" id="KW-1185">Reference proteome</keyword>
<evidence type="ECO:0000256" key="1">
    <source>
        <dbReference type="ARBA" id="ARBA00010996"/>
    </source>
</evidence>
<evidence type="ECO:0000313" key="7">
    <source>
        <dbReference type="Proteomes" id="UP000018050"/>
    </source>
</evidence>
<dbReference type="InterPro" id="IPR036249">
    <property type="entry name" value="Thioredoxin-like_sf"/>
</dbReference>
<dbReference type="SUPFAM" id="SSF52833">
    <property type="entry name" value="Thioredoxin-like"/>
    <property type="match status" value="1"/>
</dbReference>
<keyword evidence="3" id="KW-1015">Disulfide bond</keyword>
<accession>U6GQJ8</accession>
<comment type="similarity">
    <text evidence="1">Belongs to the SCO1/2 family.</text>
</comment>
<dbReference type="OrthoDB" id="348402at2759"/>
<dbReference type="Pfam" id="PF02630">
    <property type="entry name" value="SCO1-SenC"/>
    <property type="match status" value="1"/>
</dbReference>
<dbReference type="GeneID" id="25274219"/>
<dbReference type="EMBL" id="HG671667">
    <property type="protein sequence ID" value="CDI81503.1"/>
    <property type="molecule type" value="Genomic_DNA"/>
</dbReference>
<dbReference type="GO" id="GO:0005739">
    <property type="term" value="C:mitochondrion"/>
    <property type="evidence" value="ECO:0007669"/>
    <property type="project" value="GOC"/>
</dbReference>
<dbReference type="RefSeq" id="XP_013248793.1">
    <property type="nucleotide sequence ID" value="XM_013393339.1"/>
</dbReference>
<feature type="binding site" evidence="2">
    <location>
        <position position="344"/>
    </location>
    <ligand>
        <name>Cu cation</name>
        <dbReference type="ChEBI" id="CHEBI:23378"/>
    </ligand>
</feature>
<keyword evidence="2" id="KW-0186">Copper</keyword>
<gene>
    <name evidence="6" type="ORF">EAH_00061490</name>
</gene>
<reference evidence="6" key="2">
    <citation type="submission" date="2013-10" db="EMBL/GenBank/DDBJ databases">
        <authorList>
            <person name="Aslett M."/>
        </authorList>
    </citation>
    <scope>NUCLEOTIDE SEQUENCE [LARGE SCALE GENOMIC DNA]</scope>
    <source>
        <strain evidence="6">Houghton</strain>
    </source>
</reference>
<feature type="compositionally biased region" description="Low complexity" evidence="4">
    <location>
        <begin position="95"/>
        <end position="114"/>
    </location>
</feature>
<dbReference type="GO" id="GO:0046872">
    <property type="term" value="F:metal ion binding"/>
    <property type="evidence" value="ECO:0007669"/>
    <property type="project" value="UniProtKB-KW"/>
</dbReference>
<feature type="compositionally biased region" description="Low complexity" evidence="4">
    <location>
        <begin position="163"/>
        <end position="181"/>
    </location>
</feature>
<feature type="region of interest" description="Disordered" evidence="4">
    <location>
        <begin position="45"/>
        <end position="66"/>
    </location>
</feature>
<evidence type="ECO:0000256" key="3">
    <source>
        <dbReference type="PIRSR" id="PIRSR603782-2"/>
    </source>
</evidence>
<evidence type="ECO:0000313" key="6">
    <source>
        <dbReference type="EMBL" id="CDI81503.1"/>
    </source>
</evidence>
<feature type="transmembrane region" description="Helical" evidence="5">
    <location>
        <begin position="267"/>
        <end position="288"/>
    </location>
</feature>
<dbReference type="VEuPathDB" id="ToxoDB:EAH_00061490"/>
<keyword evidence="5" id="KW-0812">Transmembrane</keyword>
<evidence type="ECO:0000256" key="5">
    <source>
        <dbReference type="SAM" id="Phobius"/>
    </source>
</evidence>
<proteinExistence type="inferred from homology"/>
<dbReference type="OMA" id="RKFRVYF"/>
<protein>
    <submittedName>
        <fullName evidence="6">SCO1/SenC domain-containing protein, putative</fullName>
    </submittedName>
</protein>
<feature type="compositionally biased region" description="Low complexity" evidence="4">
    <location>
        <begin position="124"/>
        <end position="145"/>
    </location>
</feature>
<dbReference type="InterPro" id="IPR003782">
    <property type="entry name" value="SCO1/SenC"/>
</dbReference>
<keyword evidence="5" id="KW-1133">Transmembrane helix</keyword>
<dbReference type="PANTHER" id="PTHR12151:SF5">
    <property type="entry name" value="AT19154P"/>
    <property type="match status" value="1"/>
</dbReference>
<organism evidence="6 7">
    <name type="scientific">Eimeria acervulina</name>
    <name type="common">Coccidian parasite</name>
    <dbReference type="NCBI Taxonomy" id="5801"/>
    <lineage>
        <taxon>Eukaryota</taxon>
        <taxon>Sar</taxon>
        <taxon>Alveolata</taxon>
        <taxon>Apicomplexa</taxon>
        <taxon>Conoidasida</taxon>
        <taxon>Coccidia</taxon>
        <taxon>Eucoccidiorida</taxon>
        <taxon>Eimeriorina</taxon>
        <taxon>Eimeriidae</taxon>
        <taxon>Eimeria</taxon>
    </lineage>
</organism>
<keyword evidence="2" id="KW-0479">Metal-binding</keyword>
<dbReference type="AlphaFoldDB" id="U6GQJ8"/>